<dbReference type="EMBL" id="CAMXCT010004099">
    <property type="protein sequence ID" value="CAI4007650.1"/>
    <property type="molecule type" value="Genomic_DNA"/>
</dbReference>
<dbReference type="GO" id="GO:0005783">
    <property type="term" value="C:endoplasmic reticulum"/>
    <property type="evidence" value="ECO:0007669"/>
    <property type="project" value="TreeGrafter"/>
</dbReference>
<dbReference type="Gene3D" id="2.60.120.330">
    <property type="entry name" value="B-lactam Antibiotic, Isopenicillin N Synthase, Chain"/>
    <property type="match status" value="1"/>
</dbReference>
<dbReference type="PANTHER" id="PTHR12366:SF32">
    <property type="entry name" value="ASPARTATE BETA-HYDROXYLASE ISOFORM X1"/>
    <property type="match status" value="1"/>
</dbReference>
<proteinExistence type="inferred from homology"/>
<sequence length="405" mass="46480">MYFSRKCFADWHRSRFGAQVARIERQLARSPENVEVRSRLLLAYSKELARCNRTTLKGTAPLAPCSDFLELVHLHGMEFLKASLEASTAKRIQSVMDTLLDLKDFQLYPLIARFAVTLARHEESLSEFDWKGELQERATMFHYETALQLLKSVKCLEEAQEVFDEAVSLERGGQRMIAWTKLWQTPSVYVRGLRPVSAWWEATDLPLAEVLEENMSAIRSELQGLLEKGGQMIVDPAYPRLTSMGDWDVIRLYYNKHWDPTAVALAPKTTELLRDKLPGASNGLPYIHYNTEEVCFFRMTPGTRVMMHSGGCNARLNLSLGLLGCSDSFIEVAGEERRWRNGEMLAFDDSCDHSARHDGEEDRWVLTVGVMHPDLVERPEIFRDVGQWRSEYESFGPEVWEKKHA</sequence>
<dbReference type="InterPro" id="IPR027443">
    <property type="entry name" value="IPNS-like_sf"/>
</dbReference>
<dbReference type="SUPFAM" id="SSF51197">
    <property type="entry name" value="Clavaminate synthase-like"/>
    <property type="match status" value="1"/>
</dbReference>
<gene>
    <name evidence="3" type="ORF">C1SCF055_LOCUS33188</name>
</gene>
<evidence type="ECO:0000313" key="3">
    <source>
        <dbReference type="EMBL" id="CAI4007650.1"/>
    </source>
</evidence>
<evidence type="ECO:0000259" key="2">
    <source>
        <dbReference type="Pfam" id="PF05118"/>
    </source>
</evidence>
<evidence type="ECO:0000313" key="4">
    <source>
        <dbReference type="EMBL" id="CAL4794962.1"/>
    </source>
</evidence>
<dbReference type="Proteomes" id="UP001152797">
    <property type="component" value="Unassembled WGS sequence"/>
</dbReference>
<comment type="similarity">
    <text evidence="1">Belongs to the aspartyl/asparaginyl beta-hydroxylase family.</text>
</comment>
<accession>A0A9P1DDN6</accession>
<dbReference type="EMBL" id="CAMXCT030004099">
    <property type="protein sequence ID" value="CAL4794962.1"/>
    <property type="molecule type" value="Genomic_DNA"/>
</dbReference>
<dbReference type="GO" id="GO:0062101">
    <property type="term" value="F:peptidyl-aspartic acid 3-dioxygenase activity"/>
    <property type="evidence" value="ECO:0007669"/>
    <property type="project" value="InterPro"/>
</dbReference>
<evidence type="ECO:0000256" key="1">
    <source>
        <dbReference type="ARBA" id="ARBA00007730"/>
    </source>
</evidence>
<evidence type="ECO:0000313" key="5">
    <source>
        <dbReference type="Proteomes" id="UP001152797"/>
    </source>
</evidence>
<reference evidence="4 5" key="2">
    <citation type="submission" date="2024-05" db="EMBL/GenBank/DDBJ databases">
        <authorList>
            <person name="Chen Y."/>
            <person name="Shah S."/>
            <person name="Dougan E. K."/>
            <person name="Thang M."/>
            <person name="Chan C."/>
        </authorList>
    </citation>
    <scope>NUCLEOTIDE SEQUENCE [LARGE SCALE GENOMIC DNA]</scope>
</reference>
<dbReference type="OrthoDB" id="438431at2759"/>
<dbReference type="InterPro" id="IPR007803">
    <property type="entry name" value="Asp/Arg/Pro-Hydrxlase"/>
</dbReference>
<organism evidence="3">
    <name type="scientific">Cladocopium goreaui</name>
    <dbReference type="NCBI Taxonomy" id="2562237"/>
    <lineage>
        <taxon>Eukaryota</taxon>
        <taxon>Sar</taxon>
        <taxon>Alveolata</taxon>
        <taxon>Dinophyceae</taxon>
        <taxon>Suessiales</taxon>
        <taxon>Symbiodiniaceae</taxon>
        <taxon>Cladocopium</taxon>
    </lineage>
</organism>
<comment type="caution">
    <text evidence="3">The sequence shown here is derived from an EMBL/GenBank/DDBJ whole genome shotgun (WGS) entry which is preliminary data.</text>
</comment>
<dbReference type="EMBL" id="CAMXCT020004099">
    <property type="protein sequence ID" value="CAL1161025.1"/>
    <property type="molecule type" value="Genomic_DNA"/>
</dbReference>
<dbReference type="AlphaFoldDB" id="A0A9P1DDN6"/>
<protein>
    <submittedName>
        <fullName evidence="4">Aspartyl/asparaginy/proline hydroxylase domain-containing protein</fullName>
    </submittedName>
</protein>
<feature type="non-terminal residue" evidence="3">
    <location>
        <position position="1"/>
    </location>
</feature>
<dbReference type="PANTHER" id="PTHR12366">
    <property type="entry name" value="ASPARTYL/ASPARAGINYL BETA-HYDROXYLASE"/>
    <property type="match status" value="1"/>
</dbReference>
<reference evidence="3" key="1">
    <citation type="submission" date="2022-10" db="EMBL/GenBank/DDBJ databases">
        <authorList>
            <person name="Chen Y."/>
            <person name="Dougan E. K."/>
            <person name="Chan C."/>
            <person name="Rhodes N."/>
            <person name="Thang M."/>
        </authorList>
    </citation>
    <scope>NUCLEOTIDE SEQUENCE</scope>
</reference>
<keyword evidence="5" id="KW-1185">Reference proteome</keyword>
<dbReference type="InterPro" id="IPR039038">
    <property type="entry name" value="ASPH"/>
</dbReference>
<name>A0A9P1DDN6_9DINO</name>
<dbReference type="Pfam" id="PF05118">
    <property type="entry name" value="Asp_Arg_Hydrox"/>
    <property type="match status" value="1"/>
</dbReference>
<feature type="domain" description="Aspartyl/asparaginy/proline hydroxylase" evidence="2">
    <location>
        <begin position="212"/>
        <end position="373"/>
    </location>
</feature>